<gene>
    <name evidence="10" type="ORF">g.11840</name>
    <name evidence="11" type="ORF">g.11841</name>
</gene>
<keyword evidence="7" id="KW-0460">Magnesium</keyword>
<dbReference type="GO" id="GO:0008253">
    <property type="term" value="F:5'-nucleotidase activity"/>
    <property type="evidence" value="ECO:0007669"/>
    <property type="project" value="UniProtKB-EC"/>
</dbReference>
<dbReference type="InterPro" id="IPR036412">
    <property type="entry name" value="HAD-like_sf"/>
</dbReference>
<dbReference type="GO" id="GO:0000166">
    <property type="term" value="F:nucleotide binding"/>
    <property type="evidence" value="ECO:0007669"/>
    <property type="project" value="UniProtKB-KW"/>
</dbReference>
<dbReference type="SUPFAM" id="SSF56784">
    <property type="entry name" value="HAD-like"/>
    <property type="match status" value="1"/>
</dbReference>
<evidence type="ECO:0000256" key="9">
    <source>
        <dbReference type="RuleBase" id="RU361276"/>
    </source>
</evidence>
<dbReference type="SFLD" id="SFLDG01128">
    <property type="entry name" value="C1.4:_5'-Nucleotidase_Like"/>
    <property type="match status" value="1"/>
</dbReference>
<evidence type="ECO:0000256" key="1">
    <source>
        <dbReference type="ARBA" id="ARBA00000815"/>
    </source>
</evidence>
<dbReference type="Gene3D" id="1.10.150.340">
    <property type="entry name" value="Pyrimidine 5'-nucleotidase (UMPH-1), N-terminal domain"/>
    <property type="match status" value="1"/>
</dbReference>
<dbReference type="InterPro" id="IPR006434">
    <property type="entry name" value="Pyrimidine_nucleotidase_eu"/>
</dbReference>
<protein>
    <recommendedName>
        <fullName evidence="3 9">5'-nucleotidase</fullName>
        <ecNumber evidence="3 9">3.1.3.5</ecNumber>
    </recommendedName>
</protein>
<evidence type="ECO:0000256" key="3">
    <source>
        <dbReference type="ARBA" id="ARBA00012643"/>
    </source>
</evidence>
<name>A0A1B6C974_9HEMI</name>
<keyword evidence="6 9" id="KW-0378">Hydrolase</keyword>
<comment type="subcellular location">
    <subcellularLocation>
        <location evidence="9">Cytoplasm</location>
    </subcellularLocation>
</comment>
<keyword evidence="8 9" id="KW-0546">Nucleotide metabolism</keyword>
<evidence type="ECO:0000313" key="10">
    <source>
        <dbReference type="EMBL" id="JAS10033.1"/>
    </source>
</evidence>
<dbReference type="GO" id="GO:0000287">
    <property type="term" value="F:magnesium ion binding"/>
    <property type="evidence" value="ECO:0007669"/>
    <property type="project" value="InterPro"/>
</dbReference>
<dbReference type="Pfam" id="PF05822">
    <property type="entry name" value="UMPH-1"/>
    <property type="match status" value="1"/>
</dbReference>
<evidence type="ECO:0000256" key="4">
    <source>
        <dbReference type="ARBA" id="ARBA00022723"/>
    </source>
</evidence>
<evidence type="ECO:0000256" key="6">
    <source>
        <dbReference type="ARBA" id="ARBA00022801"/>
    </source>
</evidence>
<evidence type="ECO:0000256" key="7">
    <source>
        <dbReference type="ARBA" id="ARBA00022842"/>
    </source>
</evidence>
<dbReference type="EC" id="3.1.3.5" evidence="3 9"/>
<dbReference type="InterPro" id="IPR023214">
    <property type="entry name" value="HAD_sf"/>
</dbReference>
<sequence length="294" mass="33386">MKETKIKLEHIVELNHDHVKIKNPDVVLQKLNAIVNGGKDHLQVIADYDRTLTKHHVDGVPAMSSFGVFEKKCPNLPEDYIKESAMLTAKYHPIELDPSLSIEEKIPFMEKWWAESKVLMQTIEFNSQDIKVAVNEAKVPFRDGCEEALLRLSDCNVPVLVFSAGFGNVVLETLKHEKIYHPNMHVISNFIKFDGTKCLGFQGEMIHIYNKNQHAVLNTTYFEELIERENVILLGDSLGDASMSDGIPHGTVLKVGFLNTKTERALPDYMESFDIVLIDDQTMDVFNAILRHVL</sequence>
<accession>A0A1B6C974</accession>
<reference evidence="10" key="1">
    <citation type="submission" date="2015-12" db="EMBL/GenBank/DDBJ databases">
        <title>De novo transcriptome assembly of four potential Pierce s Disease insect vectors from Arizona vineyards.</title>
        <authorList>
            <person name="Tassone E.E."/>
        </authorList>
    </citation>
    <scope>NUCLEOTIDE SEQUENCE</scope>
</reference>
<dbReference type="AlphaFoldDB" id="A0A1B6C974"/>
<dbReference type="EMBL" id="GEDC01026000">
    <property type="protein sequence ID" value="JAS11298.1"/>
    <property type="molecule type" value="Transcribed_RNA"/>
</dbReference>
<dbReference type="EMBL" id="GEDC01027265">
    <property type="protein sequence ID" value="JAS10033.1"/>
    <property type="molecule type" value="Transcribed_RNA"/>
</dbReference>
<dbReference type="SFLD" id="SFLDS00003">
    <property type="entry name" value="Haloacid_Dehalogenase"/>
    <property type="match status" value="1"/>
</dbReference>
<keyword evidence="9" id="KW-0963">Cytoplasm</keyword>
<evidence type="ECO:0000256" key="2">
    <source>
        <dbReference type="ARBA" id="ARBA00008389"/>
    </source>
</evidence>
<comment type="catalytic activity">
    <reaction evidence="1 9">
        <text>a ribonucleoside 5'-phosphate + H2O = a ribonucleoside + phosphate</text>
        <dbReference type="Rhea" id="RHEA:12484"/>
        <dbReference type="ChEBI" id="CHEBI:15377"/>
        <dbReference type="ChEBI" id="CHEBI:18254"/>
        <dbReference type="ChEBI" id="CHEBI:43474"/>
        <dbReference type="ChEBI" id="CHEBI:58043"/>
        <dbReference type="EC" id="3.1.3.5"/>
    </reaction>
</comment>
<dbReference type="NCBIfam" id="TIGR01544">
    <property type="entry name" value="HAD-SF-IE"/>
    <property type="match status" value="1"/>
</dbReference>
<evidence type="ECO:0000313" key="11">
    <source>
        <dbReference type="EMBL" id="JAS11298.1"/>
    </source>
</evidence>
<dbReference type="GO" id="GO:0009117">
    <property type="term" value="P:nucleotide metabolic process"/>
    <property type="evidence" value="ECO:0007669"/>
    <property type="project" value="UniProtKB-KW"/>
</dbReference>
<dbReference type="PANTHER" id="PTHR13045">
    <property type="entry name" value="5'-NUCLEOTIDASE"/>
    <property type="match status" value="1"/>
</dbReference>
<keyword evidence="4" id="KW-0479">Metal-binding</keyword>
<proteinExistence type="inferred from homology"/>
<keyword evidence="5 9" id="KW-0547">Nucleotide-binding</keyword>
<evidence type="ECO:0000256" key="8">
    <source>
        <dbReference type="ARBA" id="ARBA00023080"/>
    </source>
</evidence>
<evidence type="ECO:0000256" key="5">
    <source>
        <dbReference type="ARBA" id="ARBA00022741"/>
    </source>
</evidence>
<organism evidence="10">
    <name type="scientific">Clastoptera arizonana</name>
    <name type="common">Arizona spittle bug</name>
    <dbReference type="NCBI Taxonomy" id="38151"/>
    <lineage>
        <taxon>Eukaryota</taxon>
        <taxon>Metazoa</taxon>
        <taxon>Ecdysozoa</taxon>
        <taxon>Arthropoda</taxon>
        <taxon>Hexapoda</taxon>
        <taxon>Insecta</taxon>
        <taxon>Pterygota</taxon>
        <taxon>Neoptera</taxon>
        <taxon>Paraneoptera</taxon>
        <taxon>Hemiptera</taxon>
        <taxon>Auchenorrhyncha</taxon>
        <taxon>Cercopoidea</taxon>
        <taxon>Clastopteridae</taxon>
        <taxon>Clastoptera</taxon>
    </lineage>
</organism>
<dbReference type="Gene3D" id="3.40.50.1000">
    <property type="entry name" value="HAD superfamily/HAD-like"/>
    <property type="match status" value="1"/>
</dbReference>
<dbReference type="FunFam" id="1.10.150.340:FF:000001">
    <property type="entry name" value="Cytosolic 5-nucleotidase 3-like"/>
    <property type="match status" value="1"/>
</dbReference>
<comment type="similarity">
    <text evidence="2 9">Belongs to the pyrimidine 5'-nucleotidase family.</text>
</comment>
<dbReference type="GO" id="GO:0005737">
    <property type="term" value="C:cytoplasm"/>
    <property type="evidence" value="ECO:0007669"/>
    <property type="project" value="UniProtKB-SubCell"/>
</dbReference>
<dbReference type="PANTHER" id="PTHR13045:SF0">
    <property type="entry name" value="7-METHYLGUANOSINE PHOSPHATE-SPECIFIC 5'-NUCLEOTIDASE"/>
    <property type="match status" value="1"/>
</dbReference>